<dbReference type="AlphaFoldDB" id="A0A975K4Y7"/>
<dbReference type="Proteomes" id="UP000681425">
    <property type="component" value="Chromosome"/>
</dbReference>
<evidence type="ECO:0000256" key="1">
    <source>
        <dbReference type="SAM" id="Phobius"/>
    </source>
</evidence>
<feature type="transmembrane region" description="Helical" evidence="1">
    <location>
        <begin position="16"/>
        <end position="35"/>
    </location>
</feature>
<keyword evidence="3" id="KW-1185">Reference proteome</keyword>
<dbReference type="KEGG" id="spph:KFK14_18065"/>
<proteinExistence type="predicted"/>
<gene>
    <name evidence="2" type="ORF">KFK14_18065</name>
</gene>
<keyword evidence="1" id="KW-0472">Membrane</keyword>
<keyword evidence="1" id="KW-1133">Transmembrane helix</keyword>
<reference evidence="2" key="1">
    <citation type="submission" date="2021-04" db="EMBL/GenBank/DDBJ databases">
        <title>Isolation of p-tert-butylphenol degrading bacteria Sphingobium phenoxybenzoativorans Tas13 from active sludge.</title>
        <authorList>
            <person name="Li Y."/>
        </authorList>
    </citation>
    <scope>NUCLEOTIDE SEQUENCE</scope>
    <source>
        <strain evidence="2">Tas13</strain>
    </source>
</reference>
<organism evidence="2 3">
    <name type="scientific">Sphingobium phenoxybenzoativorans</name>
    <dbReference type="NCBI Taxonomy" id="1592790"/>
    <lineage>
        <taxon>Bacteria</taxon>
        <taxon>Pseudomonadati</taxon>
        <taxon>Pseudomonadota</taxon>
        <taxon>Alphaproteobacteria</taxon>
        <taxon>Sphingomonadales</taxon>
        <taxon>Sphingomonadaceae</taxon>
        <taxon>Sphingobium</taxon>
    </lineage>
</organism>
<feature type="transmembrane region" description="Helical" evidence="1">
    <location>
        <begin position="47"/>
        <end position="67"/>
    </location>
</feature>
<evidence type="ECO:0000313" key="3">
    <source>
        <dbReference type="Proteomes" id="UP000681425"/>
    </source>
</evidence>
<name>A0A975K4Y7_9SPHN</name>
<protein>
    <submittedName>
        <fullName evidence="2">Uncharacterized protein</fullName>
    </submittedName>
</protein>
<evidence type="ECO:0000313" key="2">
    <source>
        <dbReference type="EMBL" id="QUT04910.1"/>
    </source>
</evidence>
<keyword evidence="1" id="KW-0812">Transmembrane</keyword>
<dbReference type="EMBL" id="CP073910">
    <property type="protein sequence ID" value="QUT04910.1"/>
    <property type="molecule type" value="Genomic_DNA"/>
</dbReference>
<accession>A0A975K4Y7</accession>
<dbReference type="RefSeq" id="WP_212608642.1">
    <property type="nucleotide sequence ID" value="NZ_CP073910.1"/>
</dbReference>
<sequence length="71" mass="7807">MKDIRAVRFNEKVRRVSALLNGGALVQLLTAFNRWGEGKGAIATSAWILAAVAFMFMAVQINNLLVLEDSE</sequence>